<proteinExistence type="predicted"/>
<dbReference type="Proteomes" id="UP000075883">
    <property type="component" value="Unassembled WGS sequence"/>
</dbReference>
<evidence type="ECO:0000313" key="3">
    <source>
        <dbReference type="Proteomes" id="UP000075883"/>
    </source>
</evidence>
<feature type="region of interest" description="Disordered" evidence="1">
    <location>
        <begin position="150"/>
        <end position="175"/>
    </location>
</feature>
<protein>
    <submittedName>
        <fullName evidence="2">Uncharacterized protein</fullName>
    </submittedName>
</protein>
<reference evidence="3" key="1">
    <citation type="submission" date="2013-09" db="EMBL/GenBank/DDBJ databases">
        <title>The Genome Sequence of Anopheles culicifacies species A.</title>
        <authorList>
            <consortium name="The Broad Institute Genomics Platform"/>
            <person name="Neafsey D.E."/>
            <person name="Besansky N."/>
            <person name="Howell P."/>
            <person name="Walton C."/>
            <person name="Young S.K."/>
            <person name="Zeng Q."/>
            <person name="Gargeya S."/>
            <person name="Fitzgerald M."/>
            <person name="Haas B."/>
            <person name="Abouelleil A."/>
            <person name="Allen A.W."/>
            <person name="Alvarado L."/>
            <person name="Arachchi H.M."/>
            <person name="Berlin A.M."/>
            <person name="Chapman S.B."/>
            <person name="Gainer-Dewar J."/>
            <person name="Goldberg J."/>
            <person name="Griggs A."/>
            <person name="Gujja S."/>
            <person name="Hansen M."/>
            <person name="Howarth C."/>
            <person name="Imamovic A."/>
            <person name="Ireland A."/>
            <person name="Larimer J."/>
            <person name="McCowan C."/>
            <person name="Murphy C."/>
            <person name="Pearson M."/>
            <person name="Poon T.W."/>
            <person name="Priest M."/>
            <person name="Roberts A."/>
            <person name="Saif S."/>
            <person name="Shea T."/>
            <person name="Sisk P."/>
            <person name="Sykes S."/>
            <person name="Wortman J."/>
            <person name="Nusbaum C."/>
            <person name="Birren B."/>
        </authorList>
    </citation>
    <scope>NUCLEOTIDE SEQUENCE [LARGE SCALE GENOMIC DNA]</scope>
    <source>
        <strain evidence="3">A-37</strain>
    </source>
</reference>
<dbReference type="AlphaFoldDB" id="A0A182MJL0"/>
<evidence type="ECO:0000313" key="2">
    <source>
        <dbReference type="EnsemblMetazoa" id="ACUA019862-PA"/>
    </source>
</evidence>
<name>A0A182MJL0_9DIPT</name>
<dbReference type="EnsemblMetazoa" id="ACUA019862-RA">
    <property type="protein sequence ID" value="ACUA019862-PA"/>
    <property type="gene ID" value="ACUA019862"/>
</dbReference>
<reference evidence="2" key="2">
    <citation type="submission" date="2020-05" db="UniProtKB">
        <authorList>
            <consortium name="EnsemblMetazoa"/>
        </authorList>
    </citation>
    <scope>IDENTIFICATION</scope>
    <source>
        <strain evidence="2">A-37</strain>
    </source>
</reference>
<evidence type="ECO:0000256" key="1">
    <source>
        <dbReference type="SAM" id="MobiDB-lite"/>
    </source>
</evidence>
<accession>A0A182MJL0</accession>
<keyword evidence="3" id="KW-1185">Reference proteome</keyword>
<dbReference type="VEuPathDB" id="VectorBase:ACUA019862"/>
<sequence length="186" mass="19985">MERRKRNRIPKVITVLALLPDRSGWPEALGMLVVSSCRTPAIDRLRLYGIDRSFRSVSRPRSLTGNPPATNGGTLLLRSISSPESSISSAVAIAIARSASPGTSGRALMSGSAMRVGFGPATSSISGGPLFAESYQRNNSHTSALPDMAAGRSVLRSRSRSVDSELKQRTPGQQQREILVHWTQSN</sequence>
<organism evidence="2 3">
    <name type="scientific">Anopheles culicifacies</name>
    <dbReference type="NCBI Taxonomy" id="139723"/>
    <lineage>
        <taxon>Eukaryota</taxon>
        <taxon>Metazoa</taxon>
        <taxon>Ecdysozoa</taxon>
        <taxon>Arthropoda</taxon>
        <taxon>Hexapoda</taxon>
        <taxon>Insecta</taxon>
        <taxon>Pterygota</taxon>
        <taxon>Neoptera</taxon>
        <taxon>Endopterygota</taxon>
        <taxon>Diptera</taxon>
        <taxon>Nematocera</taxon>
        <taxon>Culicoidea</taxon>
        <taxon>Culicidae</taxon>
        <taxon>Anophelinae</taxon>
        <taxon>Anopheles</taxon>
        <taxon>culicifacies species complex</taxon>
    </lineage>
</organism>
<dbReference type="EMBL" id="AXCM01000926">
    <property type="status" value="NOT_ANNOTATED_CDS"/>
    <property type="molecule type" value="Genomic_DNA"/>
</dbReference>